<dbReference type="RefSeq" id="WP_215954163.1">
    <property type="nucleotide sequence ID" value="NZ_CP076405.1"/>
</dbReference>
<dbReference type="SUPFAM" id="SSF56349">
    <property type="entry name" value="DNA breaking-rejoining enzymes"/>
    <property type="match status" value="1"/>
</dbReference>
<evidence type="ECO:0000256" key="1">
    <source>
        <dbReference type="ARBA" id="ARBA00022908"/>
    </source>
</evidence>
<evidence type="ECO:0000259" key="5">
    <source>
        <dbReference type="PROSITE" id="PS51898"/>
    </source>
</evidence>
<evidence type="ECO:0000313" key="7">
    <source>
        <dbReference type="EMBL" id="QWQ20000.1"/>
    </source>
</evidence>
<name>A0AAJ4THI9_PRORE</name>
<dbReference type="InterPro" id="IPR057084">
    <property type="entry name" value="Int_N"/>
</dbReference>
<dbReference type="GO" id="GO:0003677">
    <property type="term" value="F:DNA binding"/>
    <property type="evidence" value="ECO:0007669"/>
    <property type="project" value="UniProtKB-UniRule"/>
</dbReference>
<keyword evidence="2 4" id="KW-0238">DNA-binding</keyword>
<evidence type="ECO:0000256" key="2">
    <source>
        <dbReference type="ARBA" id="ARBA00023125"/>
    </source>
</evidence>
<dbReference type="AlphaFoldDB" id="A0AAJ4THI9"/>
<dbReference type="PANTHER" id="PTHR30349">
    <property type="entry name" value="PHAGE INTEGRASE-RELATED"/>
    <property type="match status" value="1"/>
</dbReference>
<dbReference type="EMBL" id="CP076405">
    <property type="protein sequence ID" value="QWQ20000.1"/>
    <property type="molecule type" value="Genomic_DNA"/>
</dbReference>
<dbReference type="PROSITE" id="PS51900">
    <property type="entry name" value="CB"/>
    <property type="match status" value="1"/>
</dbReference>
<dbReference type="InterPro" id="IPR044068">
    <property type="entry name" value="CB"/>
</dbReference>
<evidence type="ECO:0000256" key="3">
    <source>
        <dbReference type="ARBA" id="ARBA00023172"/>
    </source>
</evidence>
<dbReference type="Pfam" id="PF00589">
    <property type="entry name" value="Phage_integrase"/>
    <property type="match status" value="1"/>
</dbReference>
<dbReference type="GO" id="GO:0015074">
    <property type="term" value="P:DNA integration"/>
    <property type="evidence" value="ECO:0007669"/>
    <property type="project" value="UniProtKB-KW"/>
</dbReference>
<dbReference type="PANTHER" id="PTHR30349:SF93">
    <property type="entry name" value="FELS-2 PROPHAGE PROTEIN"/>
    <property type="match status" value="1"/>
</dbReference>
<dbReference type="Gene3D" id="1.10.443.10">
    <property type="entry name" value="Intergrase catalytic core"/>
    <property type="match status" value="1"/>
</dbReference>
<dbReference type="InterPro" id="IPR050090">
    <property type="entry name" value="Tyrosine_recombinase_XerCD"/>
</dbReference>
<dbReference type="Proteomes" id="UP000682358">
    <property type="component" value="Chromosome"/>
</dbReference>
<dbReference type="InterPro" id="IPR002104">
    <property type="entry name" value="Integrase_catalytic"/>
</dbReference>
<dbReference type="InterPro" id="IPR013762">
    <property type="entry name" value="Integrase-like_cat_sf"/>
</dbReference>
<protein>
    <submittedName>
        <fullName evidence="7">Tyrosine-type recombinase/integrase</fullName>
    </submittedName>
</protein>
<dbReference type="CDD" id="cd00796">
    <property type="entry name" value="INT_Rci_Hp1_C"/>
    <property type="match status" value="1"/>
</dbReference>
<keyword evidence="1" id="KW-0229">DNA integration</keyword>
<reference evidence="7" key="1">
    <citation type="submission" date="2021-06" db="EMBL/GenBank/DDBJ databases">
        <title>Emergence of genetically related NDM-1-producing Providencia rettgeri strains in Argentina.</title>
        <authorList>
            <person name="Pasteran F."/>
            <person name="Meo A."/>
            <person name="Gomez S."/>
            <person name="Derdoy L."/>
            <person name="Albronoz E."/>
            <person name="Faccone D."/>
            <person name="Guerriero L."/>
            <person name="Archuby D."/>
            <person name="Tarzia A."/>
            <person name="Lopez M."/>
            <person name="Corso A."/>
        </authorList>
    </citation>
    <scope>NUCLEOTIDE SEQUENCE</scope>
    <source>
        <strain evidence="7">PreM15628</strain>
    </source>
</reference>
<keyword evidence="3" id="KW-0233">DNA recombination</keyword>
<evidence type="ECO:0000313" key="8">
    <source>
        <dbReference type="Proteomes" id="UP000682358"/>
    </source>
</evidence>
<dbReference type="PROSITE" id="PS51898">
    <property type="entry name" value="TYR_RECOMBINASE"/>
    <property type="match status" value="1"/>
</dbReference>
<feature type="domain" description="Core-binding (CB)" evidence="6">
    <location>
        <begin position="62"/>
        <end position="150"/>
    </location>
</feature>
<evidence type="ECO:0000256" key="4">
    <source>
        <dbReference type="PROSITE-ProRule" id="PRU01248"/>
    </source>
</evidence>
<feature type="domain" description="Tyr recombinase" evidence="5">
    <location>
        <begin position="172"/>
        <end position="333"/>
    </location>
</feature>
<dbReference type="InterPro" id="IPR011010">
    <property type="entry name" value="DNA_brk_join_enz"/>
</dbReference>
<proteinExistence type="predicted"/>
<sequence>MSITKQPDGRWRLDFYPEGKKNGKGKRIRITRATKGELIAYERYILDNVDNQPWLGDKEDRRKLSELIETWYNSHGVTIDDGNTRKSAMIYASDCMGSPLATEFTAKLFSSYREKRISGKLKRTERLDKVSPRTMNLELAYFRAMFNELKRLGEWKHENPVESIRPFKTEEAEMAFLNHDEINLLLEECANSSNKHLLTVVKICLSTGARWSEAESLRGSNVSKFRITYTNTKGNRNRTVPISEELYNLVVGKKTRGALFTSCYSAFRSALKRTKIVLPDGQMSHVLRHTFASHFMMNGGNILVLQRILGHTDIKMTMRYAHFAPDHLDEAVRLNPLAFNESKGD</sequence>
<evidence type="ECO:0000259" key="6">
    <source>
        <dbReference type="PROSITE" id="PS51900"/>
    </source>
</evidence>
<gene>
    <name evidence="7" type="ORF">KOF27_15535</name>
</gene>
<dbReference type="Pfam" id="PF24624">
    <property type="entry name" value="Int_N"/>
    <property type="match status" value="1"/>
</dbReference>
<organism evidence="7 8">
    <name type="scientific">Providencia rettgeri</name>
    <dbReference type="NCBI Taxonomy" id="587"/>
    <lineage>
        <taxon>Bacteria</taxon>
        <taxon>Pseudomonadati</taxon>
        <taxon>Pseudomonadota</taxon>
        <taxon>Gammaproteobacteria</taxon>
        <taxon>Enterobacterales</taxon>
        <taxon>Morganellaceae</taxon>
        <taxon>Providencia</taxon>
    </lineage>
</organism>
<accession>A0AAJ4THI9</accession>
<dbReference type="GO" id="GO:0006310">
    <property type="term" value="P:DNA recombination"/>
    <property type="evidence" value="ECO:0007669"/>
    <property type="project" value="UniProtKB-KW"/>
</dbReference>